<organism evidence="4 5">
    <name type="scientific">Methylobacterium ajmalii</name>
    <dbReference type="NCBI Taxonomy" id="2738439"/>
    <lineage>
        <taxon>Bacteria</taxon>
        <taxon>Pseudomonadati</taxon>
        <taxon>Pseudomonadota</taxon>
        <taxon>Alphaproteobacteria</taxon>
        <taxon>Hyphomicrobiales</taxon>
        <taxon>Methylobacteriaceae</taxon>
        <taxon>Methylobacterium</taxon>
    </lineage>
</organism>
<keyword evidence="2" id="KW-0472">Membrane</keyword>
<dbReference type="EMBL" id="JAQYXP010000004">
    <property type="protein sequence ID" value="MEN3237880.1"/>
    <property type="molecule type" value="Genomic_DNA"/>
</dbReference>
<dbReference type="Gene3D" id="3.40.720.10">
    <property type="entry name" value="Alkaline Phosphatase, subunit A"/>
    <property type="match status" value="1"/>
</dbReference>
<evidence type="ECO:0000256" key="1">
    <source>
        <dbReference type="ARBA" id="ARBA00008779"/>
    </source>
</evidence>
<accession>A0ABV0A4R3</accession>
<evidence type="ECO:0000259" key="3">
    <source>
        <dbReference type="Pfam" id="PF00884"/>
    </source>
</evidence>
<dbReference type="InterPro" id="IPR000917">
    <property type="entry name" value="Sulfatase_N"/>
</dbReference>
<dbReference type="PANTHER" id="PTHR42693">
    <property type="entry name" value="ARYLSULFATASE FAMILY MEMBER"/>
    <property type="match status" value="1"/>
</dbReference>
<reference evidence="4 5" key="1">
    <citation type="journal article" date="2023" name="PLoS ONE">
        <title>Complete genome assembly of Hawai'i environmental nontuberculous mycobacteria reveals unexpected co-isolation with methylobacteria.</title>
        <authorList>
            <person name="Hendrix J."/>
            <person name="Epperson L.E."/>
            <person name="Tong E.I."/>
            <person name="Chan Y.L."/>
            <person name="Hasan N.A."/>
            <person name="Dawrs S.N."/>
            <person name="Norton G.J."/>
            <person name="Virdi R."/>
            <person name="Crooks J.L."/>
            <person name="Chan E.D."/>
            <person name="Honda J.R."/>
            <person name="Strong M."/>
        </authorList>
    </citation>
    <scope>NUCLEOTIDE SEQUENCE [LARGE SCALE GENOMIC DNA]</scope>
    <source>
        <strain evidence="4 5">NJH_HI04-1</strain>
    </source>
</reference>
<dbReference type="InterPro" id="IPR050738">
    <property type="entry name" value="Sulfatase"/>
</dbReference>
<dbReference type="Proteomes" id="UP001407347">
    <property type="component" value="Unassembled WGS sequence"/>
</dbReference>
<feature type="transmembrane region" description="Helical" evidence="2">
    <location>
        <begin position="63"/>
        <end position="87"/>
    </location>
</feature>
<dbReference type="RefSeq" id="WP_346013424.1">
    <property type="nucleotide sequence ID" value="NZ_JAQYXP010000004.1"/>
</dbReference>
<name>A0ABV0A4R3_9HYPH</name>
<keyword evidence="2" id="KW-1133">Transmembrane helix</keyword>
<evidence type="ECO:0000313" key="5">
    <source>
        <dbReference type="Proteomes" id="UP001407347"/>
    </source>
</evidence>
<evidence type="ECO:0000313" key="4">
    <source>
        <dbReference type="EMBL" id="MEN3237880.1"/>
    </source>
</evidence>
<dbReference type="Pfam" id="PF00884">
    <property type="entry name" value="Sulfatase"/>
    <property type="match status" value="1"/>
</dbReference>
<gene>
    <name evidence="4" type="ORF">PUR29_30850</name>
</gene>
<protein>
    <submittedName>
        <fullName evidence="4">Sulfatase-like hydrolase/transferase</fullName>
    </submittedName>
</protein>
<feature type="domain" description="Sulfatase N-terminal" evidence="3">
    <location>
        <begin position="216"/>
        <end position="498"/>
    </location>
</feature>
<keyword evidence="5" id="KW-1185">Reference proteome</keyword>
<comment type="caution">
    <text evidence="4">The sequence shown here is derived from an EMBL/GenBank/DDBJ whole genome shotgun (WGS) entry which is preliminary data.</text>
</comment>
<feature type="transmembrane region" description="Helical" evidence="2">
    <location>
        <begin position="35"/>
        <end position="57"/>
    </location>
</feature>
<sequence>MTIPMIIIASLLLSWIHASYTRIDHRQNVSQIFGIIAFNISKCVVIFFIITIIFMTLPDYMNVIFGLIVLTSATLVEICNLISLRYFEIPIHKVARHLPFQIRDVRSLRDIANYVRQYLPVGLSLCVALTSLALFSGAFAQLKILYHISSWEISALIILAISPIFSRALRHRSVQSQITENELKFIAMPDILTVQRLKCSVRIDPIAKNPESRSCRNIIVFVNESAGDDIRSPVHPSRSLADAIREVSQRPDSWICPSNIFTNSSCTDVILPTILTGCAPIESFEKLHALPLIFQLAKSNNINTAIFTSTILTWCNFDQFLCSPSIDTIYSADRAGLPIINDFSGDDFIAASEASNYIKQQKGNICIFIYFKSLHTPFQSESSCQIPSSMKARRERAAYITTESHRIVIDALHETGRFDESLIFCLGDHGETLGNDGTNAELAGARAIKFSETILKPLFIIKPPKSITTSMKNNLATNAARLITMYDIAPTIADYLGVGLPKGMQYKGYSMFHPIPIDRISYALNTNEWRSWPQSCVAIARGRDRITIDYQNMYHLCTGRNGVPLDETGEKIKDALLAIAFDEPAVRQSISRIFRAKLNVSLN</sequence>
<proteinExistence type="inferred from homology"/>
<feature type="transmembrane region" description="Helical" evidence="2">
    <location>
        <begin position="118"/>
        <end position="138"/>
    </location>
</feature>
<dbReference type="InterPro" id="IPR017850">
    <property type="entry name" value="Alkaline_phosphatase_core_sf"/>
</dbReference>
<dbReference type="PANTHER" id="PTHR42693:SF33">
    <property type="entry name" value="ARYLSULFATASE"/>
    <property type="match status" value="1"/>
</dbReference>
<keyword evidence="2" id="KW-0812">Transmembrane</keyword>
<evidence type="ECO:0000256" key="2">
    <source>
        <dbReference type="SAM" id="Phobius"/>
    </source>
</evidence>
<comment type="similarity">
    <text evidence="1">Belongs to the sulfatase family.</text>
</comment>
<dbReference type="SUPFAM" id="SSF53649">
    <property type="entry name" value="Alkaline phosphatase-like"/>
    <property type="match status" value="1"/>
</dbReference>